<dbReference type="NCBIfam" id="TIGR01189">
    <property type="entry name" value="ccmA"/>
    <property type="match status" value="1"/>
</dbReference>
<dbReference type="InterPro" id="IPR027417">
    <property type="entry name" value="P-loop_NTPase"/>
</dbReference>
<dbReference type="SMART" id="SM00382">
    <property type="entry name" value="AAA"/>
    <property type="match status" value="1"/>
</dbReference>
<keyword evidence="1" id="KW-0813">Transport</keyword>
<dbReference type="GO" id="GO:0005524">
    <property type="term" value="F:ATP binding"/>
    <property type="evidence" value="ECO:0007669"/>
    <property type="project" value="UniProtKB-KW"/>
</dbReference>
<accession>A0A346NJC2</accession>
<dbReference type="NCBIfam" id="NF010061">
    <property type="entry name" value="PRK13538.1"/>
    <property type="match status" value="1"/>
</dbReference>
<dbReference type="OrthoDB" id="9800654at2"/>
<evidence type="ECO:0000256" key="1">
    <source>
        <dbReference type="ARBA" id="ARBA00022448"/>
    </source>
</evidence>
<dbReference type="PROSITE" id="PS50893">
    <property type="entry name" value="ABC_TRANSPORTER_2"/>
    <property type="match status" value="1"/>
</dbReference>
<dbReference type="Proteomes" id="UP000262073">
    <property type="component" value="Chromosome"/>
</dbReference>
<dbReference type="InterPro" id="IPR005895">
    <property type="entry name" value="ABC_transptr_haem_export_CcmA"/>
</dbReference>
<sequence length="206" mass="22549">MSQLVASELSCIKQDRVLFDNLSVTLSAGQLVHLRGPNGAGKTSLLRILAGLSAADSGHISWQNQSLGSDYFTQLVYLGHKNGLNLTLNAIENLYYWCAQHGVKISSAQLYDRLAALELTGLETLPVKALSAGQQRKVALARLWLKPAMVWLLDEPFTALDIRTIGMLENALNNFVTQGGAVMLTSHHVMTSAVGKVQSLDLEYRW</sequence>
<dbReference type="Pfam" id="PF00005">
    <property type="entry name" value="ABC_tran"/>
    <property type="match status" value="1"/>
</dbReference>
<keyword evidence="3" id="KW-0201">Cytochrome c-type biogenesis</keyword>
<dbReference type="GO" id="GO:0016887">
    <property type="term" value="F:ATP hydrolysis activity"/>
    <property type="evidence" value="ECO:0007669"/>
    <property type="project" value="InterPro"/>
</dbReference>
<feature type="domain" description="ABC transporter" evidence="7">
    <location>
        <begin position="4"/>
        <end position="206"/>
    </location>
</feature>
<evidence type="ECO:0000313" key="9">
    <source>
        <dbReference type="Proteomes" id="UP000262073"/>
    </source>
</evidence>
<dbReference type="SUPFAM" id="SSF52540">
    <property type="entry name" value="P-loop containing nucleoside triphosphate hydrolases"/>
    <property type="match status" value="1"/>
</dbReference>
<keyword evidence="6" id="KW-0472">Membrane</keyword>
<dbReference type="InterPro" id="IPR003439">
    <property type="entry name" value="ABC_transporter-like_ATP-bd"/>
</dbReference>
<evidence type="ECO:0000256" key="3">
    <source>
        <dbReference type="ARBA" id="ARBA00022748"/>
    </source>
</evidence>
<dbReference type="PANTHER" id="PTHR43499">
    <property type="entry name" value="ABC TRANSPORTER I FAMILY MEMBER 1"/>
    <property type="match status" value="1"/>
</dbReference>
<dbReference type="EMBL" id="CP031769">
    <property type="protein sequence ID" value="AXR05629.1"/>
    <property type="molecule type" value="Genomic_DNA"/>
</dbReference>
<dbReference type="PANTHER" id="PTHR43499:SF1">
    <property type="entry name" value="ABC TRANSPORTER I FAMILY MEMBER 1"/>
    <property type="match status" value="1"/>
</dbReference>
<keyword evidence="2" id="KW-0547">Nucleotide-binding</keyword>
<evidence type="ECO:0000313" key="8">
    <source>
        <dbReference type="EMBL" id="AXR05629.1"/>
    </source>
</evidence>
<dbReference type="AlphaFoldDB" id="A0A346NJC2"/>
<dbReference type="RefSeq" id="WP_108567964.1">
    <property type="nucleotide sequence ID" value="NZ_CP031769.1"/>
</dbReference>
<dbReference type="PROSITE" id="PS00211">
    <property type="entry name" value="ABC_TRANSPORTER_1"/>
    <property type="match status" value="1"/>
</dbReference>
<evidence type="ECO:0000256" key="4">
    <source>
        <dbReference type="ARBA" id="ARBA00022840"/>
    </source>
</evidence>
<keyword evidence="9" id="KW-1185">Reference proteome</keyword>
<dbReference type="InterPro" id="IPR017871">
    <property type="entry name" value="ABC_transporter-like_CS"/>
</dbReference>
<protein>
    <submittedName>
        <fullName evidence="8">Cytochrome c biogenesis heme-transporting ATPase CcmA</fullName>
    </submittedName>
</protein>
<evidence type="ECO:0000259" key="7">
    <source>
        <dbReference type="PROSITE" id="PS50893"/>
    </source>
</evidence>
<evidence type="ECO:0000256" key="5">
    <source>
        <dbReference type="ARBA" id="ARBA00022967"/>
    </source>
</evidence>
<organism evidence="8 9">
    <name type="scientific">Salinimonas sediminis</name>
    <dbReference type="NCBI Taxonomy" id="2303538"/>
    <lineage>
        <taxon>Bacteria</taxon>
        <taxon>Pseudomonadati</taxon>
        <taxon>Pseudomonadota</taxon>
        <taxon>Gammaproteobacteria</taxon>
        <taxon>Alteromonadales</taxon>
        <taxon>Alteromonadaceae</taxon>
        <taxon>Alteromonas/Salinimonas group</taxon>
        <taxon>Salinimonas</taxon>
    </lineage>
</organism>
<name>A0A346NJC2_9ALTE</name>
<keyword evidence="4" id="KW-0067">ATP-binding</keyword>
<gene>
    <name evidence="8" type="primary">ccmA</name>
    <name evidence="8" type="ORF">D0Y50_04120</name>
</gene>
<keyword evidence="5" id="KW-1278">Translocase</keyword>
<evidence type="ECO:0000256" key="6">
    <source>
        <dbReference type="ARBA" id="ARBA00023136"/>
    </source>
</evidence>
<evidence type="ECO:0000256" key="2">
    <source>
        <dbReference type="ARBA" id="ARBA00022741"/>
    </source>
</evidence>
<dbReference type="KEGG" id="salm:D0Y50_04120"/>
<proteinExistence type="predicted"/>
<dbReference type="GO" id="GO:0017004">
    <property type="term" value="P:cytochrome complex assembly"/>
    <property type="evidence" value="ECO:0007669"/>
    <property type="project" value="UniProtKB-KW"/>
</dbReference>
<dbReference type="InterPro" id="IPR003593">
    <property type="entry name" value="AAA+_ATPase"/>
</dbReference>
<reference evidence="8 9" key="1">
    <citation type="submission" date="2018-08" db="EMBL/GenBank/DDBJ databases">
        <title>Salinimonas sediminis sp. nov., a piezophilic bacterium isolated from a deep-sea sediment sample from the New Britain Trench.</title>
        <authorList>
            <person name="Cao J."/>
        </authorList>
    </citation>
    <scope>NUCLEOTIDE SEQUENCE [LARGE SCALE GENOMIC DNA]</scope>
    <source>
        <strain evidence="8 9">N102</strain>
    </source>
</reference>
<dbReference type="Gene3D" id="3.40.50.300">
    <property type="entry name" value="P-loop containing nucleotide triphosphate hydrolases"/>
    <property type="match status" value="1"/>
</dbReference>
<dbReference type="GO" id="GO:0022857">
    <property type="term" value="F:transmembrane transporter activity"/>
    <property type="evidence" value="ECO:0007669"/>
    <property type="project" value="InterPro"/>
</dbReference>